<dbReference type="InterPro" id="IPR010666">
    <property type="entry name" value="Znf_GRF"/>
</dbReference>
<accession>A0ABU6VWR2</accession>
<keyword evidence="9" id="KW-1185">Reference proteome</keyword>
<evidence type="ECO:0000256" key="4">
    <source>
        <dbReference type="PROSITE-ProRule" id="PRU01343"/>
    </source>
</evidence>
<evidence type="ECO:0000256" key="2">
    <source>
        <dbReference type="ARBA" id="ARBA00022771"/>
    </source>
</evidence>
<evidence type="ECO:0000256" key="6">
    <source>
        <dbReference type="SAM" id="Phobius"/>
    </source>
</evidence>
<keyword evidence="6" id="KW-0812">Transmembrane</keyword>
<evidence type="ECO:0000256" key="5">
    <source>
        <dbReference type="SAM" id="MobiDB-lite"/>
    </source>
</evidence>
<name>A0ABU6VWR2_9FABA</name>
<dbReference type="PROSITE" id="PS51999">
    <property type="entry name" value="ZF_GRF"/>
    <property type="match status" value="1"/>
</dbReference>
<proteinExistence type="predicted"/>
<keyword evidence="6" id="KW-0472">Membrane</keyword>
<dbReference type="Pfam" id="PF06839">
    <property type="entry name" value="Zn_ribbon_GRF"/>
    <property type="match status" value="1"/>
</dbReference>
<evidence type="ECO:0000313" key="8">
    <source>
        <dbReference type="EMBL" id="MED6177479.1"/>
    </source>
</evidence>
<dbReference type="EMBL" id="JASCZI010153565">
    <property type="protein sequence ID" value="MED6177479.1"/>
    <property type="molecule type" value="Genomic_DNA"/>
</dbReference>
<evidence type="ECO:0000259" key="7">
    <source>
        <dbReference type="PROSITE" id="PS51999"/>
    </source>
</evidence>
<reference evidence="8 9" key="1">
    <citation type="journal article" date="2023" name="Plants (Basel)">
        <title>Bridging the Gap: Combining Genomics and Transcriptomics Approaches to Understand Stylosanthes scabra, an Orphan Legume from the Brazilian Caatinga.</title>
        <authorList>
            <person name="Ferreira-Neto J.R.C."/>
            <person name="da Silva M.D."/>
            <person name="Binneck E."/>
            <person name="de Melo N.F."/>
            <person name="da Silva R.H."/>
            <person name="de Melo A.L.T.M."/>
            <person name="Pandolfi V."/>
            <person name="Bustamante F.O."/>
            <person name="Brasileiro-Vidal A.C."/>
            <person name="Benko-Iseppon A.M."/>
        </authorList>
    </citation>
    <scope>NUCLEOTIDE SEQUENCE [LARGE SCALE GENOMIC DNA]</scope>
    <source>
        <tissue evidence="8">Leaves</tissue>
    </source>
</reference>
<keyword evidence="1" id="KW-0479">Metal-binding</keyword>
<evidence type="ECO:0000313" key="9">
    <source>
        <dbReference type="Proteomes" id="UP001341840"/>
    </source>
</evidence>
<evidence type="ECO:0000256" key="3">
    <source>
        <dbReference type="ARBA" id="ARBA00022833"/>
    </source>
</evidence>
<feature type="domain" description="GRF-type" evidence="7">
    <location>
        <begin position="74"/>
        <end position="117"/>
    </location>
</feature>
<keyword evidence="6" id="KW-1133">Transmembrane helix</keyword>
<feature type="region of interest" description="Disordered" evidence="5">
    <location>
        <begin position="1"/>
        <end position="56"/>
    </location>
</feature>
<protein>
    <recommendedName>
        <fullName evidence="7">GRF-type domain-containing protein</fullName>
    </recommendedName>
</protein>
<evidence type="ECO:0000256" key="1">
    <source>
        <dbReference type="ARBA" id="ARBA00022723"/>
    </source>
</evidence>
<dbReference type="Proteomes" id="UP001341840">
    <property type="component" value="Unassembled WGS sequence"/>
</dbReference>
<feature type="transmembrane region" description="Helical" evidence="6">
    <location>
        <begin position="175"/>
        <end position="197"/>
    </location>
</feature>
<gene>
    <name evidence="8" type="ORF">PIB30_098516</name>
</gene>
<comment type="caution">
    <text evidence="8">The sequence shown here is derived from an EMBL/GenBank/DDBJ whole genome shotgun (WGS) entry which is preliminary data.</text>
</comment>
<keyword evidence="3" id="KW-0862">Zinc</keyword>
<organism evidence="8 9">
    <name type="scientific">Stylosanthes scabra</name>
    <dbReference type="NCBI Taxonomy" id="79078"/>
    <lineage>
        <taxon>Eukaryota</taxon>
        <taxon>Viridiplantae</taxon>
        <taxon>Streptophyta</taxon>
        <taxon>Embryophyta</taxon>
        <taxon>Tracheophyta</taxon>
        <taxon>Spermatophyta</taxon>
        <taxon>Magnoliopsida</taxon>
        <taxon>eudicotyledons</taxon>
        <taxon>Gunneridae</taxon>
        <taxon>Pentapetalae</taxon>
        <taxon>rosids</taxon>
        <taxon>fabids</taxon>
        <taxon>Fabales</taxon>
        <taxon>Fabaceae</taxon>
        <taxon>Papilionoideae</taxon>
        <taxon>50 kb inversion clade</taxon>
        <taxon>dalbergioids sensu lato</taxon>
        <taxon>Dalbergieae</taxon>
        <taxon>Pterocarpus clade</taxon>
        <taxon>Stylosanthes</taxon>
    </lineage>
</organism>
<keyword evidence="2 4" id="KW-0863">Zinc-finger</keyword>
<sequence length="201" mass="21983">MIAVQRSEPFGSKPPLSALVRQGENMGSNRKRWSASNRDGGRDRGDGEGWSVTKGSSESAGALKKKSKFLAPECNCGAYAILFMSSTLGNTNRLFYGCPYFKTLAPHCNFFAWLNEYVASYGAVMSKAVYPGRGEQVEGQQCGAAQFDLKCKELNDMIIELESHFRDTKHVKSGLSCISISFLVLSFVVGIVFANIIRVLG</sequence>